<name>A0A8S1QIW2_9CILI</name>
<dbReference type="Proteomes" id="UP000692954">
    <property type="component" value="Unassembled WGS sequence"/>
</dbReference>
<feature type="compositionally biased region" description="Polar residues" evidence="2">
    <location>
        <begin position="502"/>
        <end position="511"/>
    </location>
</feature>
<sequence length="832" mass="98425">MNRNKDLDELLFQKNNNDLKQDLEKPPYSNIDITITSYSEISDGTPNKFPIKKVYTEQNCCQHQKKRILTQEEQIHQQNIMQASNSILESMTPQKMNNLIDWSKYNVTPGDGKNIFPQVQGPSIEFSNENSLNFKQPQKLNLNSDILLNKYIEIEERLKLLQAKHKDFSTLETLRGKNLQIATQKIVSQQDVIRAKDKIIDELNLEIKKMKENDVQIKDLVKVIEQKDQILSEFNNKSDKDRIIENQEQQIQNLTSRLKKEIEYRKQDENILSEIKLKEIKRSSVLELNTKCQSCSQSKQELKNILQECSIEDEKNILDGDMPVPMQIREVVTLLLTKQREQIDIAFQQYEDQLKELSDQIEYFKEQNNNLIEENNKLQNQLSIILNQRGEQEKKLYEEFEKVKKINILLIQENQAIKKQFQVQSPRNNDHLKSIDTDNLGHFKSIQTDRSSLNNEIVQIKQQFQNQIKDLLQKIQDQEEQIQQLKNDSFKNLSSSKREQNQKNQISQNEVKQQQQQLKEKDKKNIELYSQLKQLQSVQKENEQVILDLKNEQEKQRKTLQQKNNEVKQLIEQNKIFQDKNTEFNQQILLLQQQLIQQENEIKINDYKQSPNNKSMEQGRVVSQYLQQNLSQQQLNQLVDEYKSYQQEFIDLKQVFTEKIRQCEILQNKISKLQQENNELVQVNQKLMIENQNHKDDKITKRISEEITTGVRCSAATGDSINIKSFIQQGDEEYMKRKQLNILDLIQPELMSTEETLYILKEILIRSVKSIELIKQIYQIAELKELLFIFQQVDEKHQSSNKKLTKVISCILGEKRKIKYTNRSEKADFYNS</sequence>
<evidence type="ECO:0000256" key="2">
    <source>
        <dbReference type="SAM" id="MobiDB-lite"/>
    </source>
</evidence>
<protein>
    <submittedName>
        <fullName evidence="3">Uncharacterized protein</fullName>
    </submittedName>
</protein>
<reference evidence="3" key="1">
    <citation type="submission" date="2021-01" db="EMBL/GenBank/DDBJ databases">
        <authorList>
            <consortium name="Genoscope - CEA"/>
            <person name="William W."/>
        </authorList>
    </citation>
    <scope>NUCLEOTIDE SEQUENCE</scope>
</reference>
<dbReference type="AlphaFoldDB" id="A0A8S1QIW2"/>
<evidence type="ECO:0000256" key="1">
    <source>
        <dbReference type="SAM" id="Coils"/>
    </source>
</evidence>
<feature type="region of interest" description="Disordered" evidence="2">
    <location>
        <begin position="490"/>
        <end position="519"/>
    </location>
</feature>
<dbReference type="EMBL" id="CAJJDN010000105">
    <property type="protein sequence ID" value="CAD8114385.1"/>
    <property type="molecule type" value="Genomic_DNA"/>
</dbReference>
<evidence type="ECO:0000313" key="4">
    <source>
        <dbReference type="Proteomes" id="UP000692954"/>
    </source>
</evidence>
<feature type="coiled-coil region" evidence="1">
    <location>
        <begin position="628"/>
        <end position="693"/>
    </location>
</feature>
<keyword evidence="1" id="KW-0175">Coiled coil</keyword>
<keyword evidence="4" id="KW-1185">Reference proteome</keyword>
<gene>
    <name evidence="3" type="ORF">PSON_ATCC_30995.1.T1050176</name>
</gene>
<organism evidence="3 4">
    <name type="scientific">Paramecium sonneborni</name>
    <dbReference type="NCBI Taxonomy" id="65129"/>
    <lineage>
        <taxon>Eukaryota</taxon>
        <taxon>Sar</taxon>
        <taxon>Alveolata</taxon>
        <taxon>Ciliophora</taxon>
        <taxon>Intramacronucleata</taxon>
        <taxon>Oligohymenophorea</taxon>
        <taxon>Peniculida</taxon>
        <taxon>Parameciidae</taxon>
        <taxon>Paramecium</taxon>
    </lineage>
</organism>
<feature type="coiled-coil region" evidence="1">
    <location>
        <begin position="193"/>
        <end position="264"/>
    </location>
</feature>
<dbReference type="OrthoDB" id="304763at2759"/>
<evidence type="ECO:0000313" key="3">
    <source>
        <dbReference type="EMBL" id="CAD8114385.1"/>
    </source>
</evidence>
<proteinExistence type="predicted"/>
<feature type="coiled-coil region" evidence="1">
    <location>
        <begin position="340"/>
        <end position="395"/>
    </location>
</feature>
<accession>A0A8S1QIW2</accession>
<comment type="caution">
    <text evidence="3">The sequence shown here is derived from an EMBL/GenBank/DDBJ whole genome shotgun (WGS) entry which is preliminary data.</text>
</comment>